<keyword evidence="2" id="KW-1185">Reference proteome</keyword>
<dbReference type="RefSeq" id="WP_311690799.1">
    <property type="nucleotide sequence ID" value="NZ_JAVRHL010000002.1"/>
</dbReference>
<dbReference type="Pfam" id="PF12096">
    <property type="entry name" value="DUF3572"/>
    <property type="match status" value="1"/>
</dbReference>
<evidence type="ECO:0000313" key="1">
    <source>
        <dbReference type="EMBL" id="MDT0682857.1"/>
    </source>
</evidence>
<protein>
    <submittedName>
        <fullName evidence="1">DUF3572 domain-containing protein</fullName>
    </submittedName>
</protein>
<name>A0ABU3DI83_9RHOB</name>
<dbReference type="InterPro" id="IPR021955">
    <property type="entry name" value="DUF3572"/>
</dbReference>
<sequence length="92" mass="10024">MSQDSAEILAIRALGWLAREDDLLDVFLGSSGLARDELAEGAADPEFLASVLDFVMMDDAWVMRFAEAENVAPETLRLARSELPGGALPEWT</sequence>
<proteinExistence type="predicted"/>
<dbReference type="EMBL" id="JAVRHL010000002">
    <property type="protein sequence ID" value="MDT0682857.1"/>
    <property type="molecule type" value="Genomic_DNA"/>
</dbReference>
<comment type="caution">
    <text evidence="1">The sequence shown here is derived from an EMBL/GenBank/DDBJ whole genome shotgun (WGS) entry which is preliminary data.</text>
</comment>
<gene>
    <name evidence="1" type="ORF">RM543_09180</name>
</gene>
<evidence type="ECO:0000313" key="2">
    <source>
        <dbReference type="Proteomes" id="UP001265259"/>
    </source>
</evidence>
<accession>A0ABU3DI83</accession>
<reference evidence="1 2" key="1">
    <citation type="submission" date="2023-09" db="EMBL/GenBank/DDBJ databases">
        <authorList>
            <person name="Rey-Velasco X."/>
        </authorList>
    </citation>
    <scope>NUCLEOTIDE SEQUENCE [LARGE SCALE GENOMIC DNA]</scope>
    <source>
        <strain evidence="1 2">F158</strain>
    </source>
</reference>
<dbReference type="Proteomes" id="UP001265259">
    <property type="component" value="Unassembled WGS sequence"/>
</dbReference>
<organism evidence="1 2">
    <name type="scientific">Tropicimonas omnivorans</name>
    <dbReference type="NCBI Taxonomy" id="3075590"/>
    <lineage>
        <taxon>Bacteria</taxon>
        <taxon>Pseudomonadati</taxon>
        <taxon>Pseudomonadota</taxon>
        <taxon>Alphaproteobacteria</taxon>
        <taxon>Rhodobacterales</taxon>
        <taxon>Roseobacteraceae</taxon>
        <taxon>Tropicimonas</taxon>
    </lineage>
</organism>